<dbReference type="InterPro" id="IPR056906">
    <property type="entry name" value="ORF2/G2P_dom"/>
</dbReference>
<feature type="domain" description="Replication-associated protein ORF2/G2P" evidence="1">
    <location>
        <begin position="114"/>
        <end position="219"/>
    </location>
</feature>
<protein>
    <submittedName>
        <fullName evidence="2">Replication associated protein</fullName>
    </submittedName>
</protein>
<evidence type="ECO:0000313" key="2">
    <source>
        <dbReference type="EMBL" id="DAD76464.1"/>
    </source>
</evidence>
<accession>A0A8S5M2T7</accession>
<organism evidence="2">
    <name type="scientific">Microviridae sp. ctCVC7</name>
    <dbReference type="NCBI Taxonomy" id="2826729"/>
    <lineage>
        <taxon>Viruses</taxon>
        <taxon>Monodnaviria</taxon>
        <taxon>Sangervirae</taxon>
        <taxon>Phixviricota</taxon>
        <taxon>Malgrandaviricetes</taxon>
        <taxon>Petitvirales</taxon>
        <taxon>Microviridae</taxon>
    </lineage>
</organism>
<name>A0A8S5M2T7_9VIRU</name>
<proteinExistence type="predicted"/>
<dbReference type="Pfam" id="PF23343">
    <property type="entry name" value="REP_ORF2-G2P"/>
    <property type="match status" value="1"/>
</dbReference>
<reference evidence="2" key="1">
    <citation type="journal article" date="2021" name="Proc. Natl. Acad. Sci. U.S.A.">
        <title>A Catalog of Tens of Thousands of Viruses from Human Metagenomes Reveals Hidden Associations with Chronic Diseases.</title>
        <authorList>
            <person name="Tisza M.J."/>
            <person name="Buck C.B."/>
        </authorList>
    </citation>
    <scope>NUCLEOTIDE SEQUENCE</scope>
    <source>
        <strain evidence="2">CtCVC7</strain>
    </source>
</reference>
<sequence>MKVKCENPSIIVNPNLENFLHRALQVKSPLKNIYVKCIGAYWSPSEFRSKFSPKKNNINLDNFEDYSIVLDDGECIPLYIVVPCGKCALCRKRNSTDLQFRAICESVYSKTTPLFITLTYKNAPVDGVHKDHLQKFFKRLRASLDYEGIDHEIRYFAVGEYGSQFGRPHYHALLWNFPHMLNWKVLCDMIRKNWNYGFVYVEPLKKGGTNYVMKYLRKPQDNVNGRNSTFYLASRKNGGLGSKWCLQNADFYRRNPDVLTVSVTDPYTKITMTCAIPRYFKDKMFPTKSRLVDKSIRDIWKSAQFYLCQAKQRATVIPDDMEEALHEFQMFRSKYTYLPCLTSDSPLLAKKYLPKNKSRYEKNKAFFDDYRYYYNKFAACMSVLKIYDENVRTINWLLSNLEQRNNYISTLEEIEINISVLVEKELYDLERKKHLEVF</sequence>
<evidence type="ECO:0000259" key="1">
    <source>
        <dbReference type="Pfam" id="PF23343"/>
    </source>
</evidence>
<dbReference type="EMBL" id="BK014802">
    <property type="protein sequence ID" value="DAD76464.1"/>
    <property type="molecule type" value="Genomic_DNA"/>
</dbReference>